<accession>A0A370IHJ9</accession>
<keyword evidence="2" id="KW-0812">Transmembrane</keyword>
<organism evidence="3 4">
    <name type="scientific">Nocardia pseudobrasiliensis</name>
    <dbReference type="NCBI Taxonomy" id="45979"/>
    <lineage>
        <taxon>Bacteria</taxon>
        <taxon>Bacillati</taxon>
        <taxon>Actinomycetota</taxon>
        <taxon>Actinomycetes</taxon>
        <taxon>Mycobacteriales</taxon>
        <taxon>Nocardiaceae</taxon>
        <taxon>Nocardia</taxon>
    </lineage>
</organism>
<reference evidence="3 4" key="1">
    <citation type="submission" date="2018-07" db="EMBL/GenBank/DDBJ databases">
        <title>Genomic Encyclopedia of Type Strains, Phase IV (KMG-IV): sequencing the most valuable type-strain genomes for metagenomic binning, comparative biology and taxonomic classification.</title>
        <authorList>
            <person name="Goeker M."/>
        </authorList>
    </citation>
    <scope>NUCLEOTIDE SEQUENCE [LARGE SCALE GENOMIC DNA]</scope>
    <source>
        <strain evidence="3 4">DSM 44290</strain>
    </source>
</reference>
<feature type="transmembrane region" description="Helical" evidence="2">
    <location>
        <begin position="57"/>
        <end position="77"/>
    </location>
</feature>
<dbReference type="EMBL" id="QQBC01000001">
    <property type="protein sequence ID" value="RDI68934.1"/>
    <property type="molecule type" value="Genomic_DNA"/>
</dbReference>
<evidence type="ECO:0000256" key="1">
    <source>
        <dbReference type="SAM" id="MobiDB-lite"/>
    </source>
</evidence>
<evidence type="ECO:0000256" key="2">
    <source>
        <dbReference type="SAM" id="Phobius"/>
    </source>
</evidence>
<keyword evidence="4" id="KW-1185">Reference proteome</keyword>
<feature type="compositionally biased region" description="Low complexity" evidence="1">
    <location>
        <begin position="7"/>
        <end position="19"/>
    </location>
</feature>
<keyword evidence="2" id="KW-1133">Transmembrane helix</keyword>
<dbReference type="STRING" id="1210086.GCA_001613105_00323"/>
<comment type="caution">
    <text evidence="3">The sequence shown here is derived from an EMBL/GenBank/DDBJ whole genome shotgun (WGS) entry which is preliminary data.</text>
</comment>
<evidence type="ECO:0000313" key="4">
    <source>
        <dbReference type="Proteomes" id="UP000254869"/>
    </source>
</evidence>
<dbReference type="Proteomes" id="UP000254869">
    <property type="component" value="Unassembled WGS sequence"/>
</dbReference>
<proteinExistence type="predicted"/>
<dbReference type="RefSeq" id="WP_082875435.1">
    <property type="nucleotide sequence ID" value="NZ_QQBC01000001.1"/>
</dbReference>
<dbReference type="AlphaFoldDB" id="A0A370IHJ9"/>
<feature type="transmembrane region" description="Helical" evidence="2">
    <location>
        <begin position="118"/>
        <end position="139"/>
    </location>
</feature>
<feature type="transmembrane region" description="Helical" evidence="2">
    <location>
        <begin position="84"/>
        <end position="106"/>
    </location>
</feature>
<keyword evidence="2" id="KW-0472">Membrane</keyword>
<name>A0A370IHJ9_9NOCA</name>
<evidence type="ECO:0000313" key="3">
    <source>
        <dbReference type="EMBL" id="RDI68934.1"/>
    </source>
</evidence>
<gene>
    <name evidence="3" type="ORF">DFR76_101470</name>
</gene>
<sequence length="194" mass="19481">MLIDSGRSPARDTAAARTRPVAEARLRGASAGSVSGALSVAAHGWASGGMPVSSGTVALLVAGAAVIGTLVTSVGTLRDTAIGLVVALLGGQLLGHTAMSIGMMHMPHARSLWTPAMLGAHVAAAIGAAVVILGAEAAYRIVTGVLTRVLPGLLGTPEICGPALARIGHRDRVVLRVLAADTFRTRGPPLLVRV</sequence>
<feature type="region of interest" description="Disordered" evidence="1">
    <location>
        <begin position="1"/>
        <end position="21"/>
    </location>
</feature>
<protein>
    <submittedName>
        <fullName evidence="3">Uncharacterized protein</fullName>
    </submittedName>
</protein>